<sequence length="488" mass="54811">MLPTRYRFRVVGVDPKVNNHGAWNSPIHLGYYQDKLTGFSNGVPVFLGWGTPYGDQSYSPDVSACVVEQTWDELHPKTRRRTTEFTQPGDVPLYTTGGPFLNVKIDTALPEKGIVGSGTFYSSDGNSRFVAGFKPPNNSDWGAGWAQTPLAYTGNSNALLPDVAAYFDRAWRSAKPKLEMASLYVFLREIGDTVPMLQTSAKALGISWQSSVKEVNGVSHGTVLSSRQMEPRDLAEHFINHEFGWAPFLGDLKSFYTTYLDASEIIKRITAENGKWVRKSVGVTKDSNEEVIYEHTEPYSSISYSTPVYPVGIPSKFFTNPPSWSVVEKTSLSIHASGKFRFYRPEFDITLPDYSSAWNEIKRAIKIYGLEVNPYHIWQATPWTWLIDWVSNVGSFIQRMSDTLEDQVAAAYFYITAHKMVERTMTVKLPFVNGMKTLVFRRVYSAKNRVSADSPYGFRVSWDSLSPERLAILGALGITKNGLRKTGV</sequence>
<protein>
    <submittedName>
        <fullName evidence="1">Uncharacterized protein</fullName>
    </submittedName>
</protein>
<organism evidence="1">
    <name type="scientific">Leviviridae sp</name>
    <dbReference type="NCBI Taxonomy" id="2027243"/>
    <lineage>
        <taxon>Viruses</taxon>
        <taxon>Riboviria</taxon>
        <taxon>Orthornavirae</taxon>
        <taxon>Lenarviricota</taxon>
        <taxon>Leviviricetes</taxon>
        <taxon>Norzivirales</taxon>
        <taxon>Fiersviridae</taxon>
    </lineage>
</organism>
<evidence type="ECO:0000313" key="1">
    <source>
        <dbReference type="EMBL" id="QDH89470.1"/>
    </source>
</evidence>
<proteinExistence type="predicted"/>
<name>A0A514D760_9VIRU</name>
<accession>A0A514D760</accession>
<gene>
    <name evidence="1" type="ORF">H2Rhizo33286_000001</name>
</gene>
<dbReference type="EMBL" id="MN034834">
    <property type="protein sequence ID" value="QDH89470.1"/>
    <property type="molecule type" value="Genomic_RNA"/>
</dbReference>
<reference evidence="1" key="1">
    <citation type="submission" date="2019-05" db="EMBL/GenBank/DDBJ databases">
        <title>Metatranscriptomic reconstruction reveals RNA viruses with the potential to shape carbon cycling in soil.</title>
        <authorList>
            <person name="Starr E.P."/>
            <person name="Nuccio E."/>
            <person name="Pett-Ridge J."/>
            <person name="Banfield J.F."/>
            <person name="Firestone M.K."/>
        </authorList>
    </citation>
    <scope>NUCLEOTIDE SEQUENCE</scope>
    <source>
        <strain evidence="1">H2_Rhizo_33_scaffold_286</strain>
    </source>
</reference>